<dbReference type="Proteomes" id="UP000438429">
    <property type="component" value="Unassembled WGS sequence"/>
</dbReference>
<dbReference type="EMBL" id="VEVO01000019">
    <property type="protein sequence ID" value="KAF0026011.1"/>
    <property type="molecule type" value="Genomic_DNA"/>
</dbReference>
<feature type="region of interest" description="Disordered" evidence="1">
    <location>
        <begin position="155"/>
        <end position="180"/>
    </location>
</feature>
<protein>
    <submittedName>
        <fullName evidence="2">Uncharacterized protein</fullName>
    </submittedName>
</protein>
<evidence type="ECO:0000313" key="2">
    <source>
        <dbReference type="EMBL" id="KAF0026011.1"/>
    </source>
</evidence>
<name>A0A6A4S4A4_SCOMX</name>
<accession>A0A6A4S4A4</accession>
<organism evidence="2 3">
    <name type="scientific">Scophthalmus maximus</name>
    <name type="common">Turbot</name>
    <name type="synonym">Psetta maxima</name>
    <dbReference type="NCBI Taxonomy" id="52904"/>
    <lineage>
        <taxon>Eukaryota</taxon>
        <taxon>Metazoa</taxon>
        <taxon>Chordata</taxon>
        <taxon>Craniata</taxon>
        <taxon>Vertebrata</taxon>
        <taxon>Euteleostomi</taxon>
        <taxon>Actinopterygii</taxon>
        <taxon>Neopterygii</taxon>
        <taxon>Teleostei</taxon>
        <taxon>Neoteleostei</taxon>
        <taxon>Acanthomorphata</taxon>
        <taxon>Carangaria</taxon>
        <taxon>Pleuronectiformes</taxon>
        <taxon>Pleuronectoidei</taxon>
        <taxon>Scophthalmidae</taxon>
        <taxon>Scophthalmus</taxon>
    </lineage>
</organism>
<proteinExistence type="predicted"/>
<evidence type="ECO:0000256" key="1">
    <source>
        <dbReference type="SAM" id="MobiDB-lite"/>
    </source>
</evidence>
<sequence length="180" mass="20469">MVMNVIRETERLPTQGGRERLLSPEQETEIMNMVLENNAITLRQIQRKIIENNEIFLNIDRKESKNCDITMYNDHSRSISDIVMCVSESVSSRRLQRHQVVFIDEVGFNLTKDERVEGISSASAEGTSHVQRPHHHAALGPYNTAHPITLLDADTTRSSSRSCDVDEVLWPDPNTREDAA</sequence>
<dbReference type="AlphaFoldDB" id="A0A6A4S4A4"/>
<comment type="caution">
    <text evidence="2">The sequence shown here is derived from an EMBL/GenBank/DDBJ whole genome shotgun (WGS) entry which is preliminary data.</text>
</comment>
<reference evidence="2 3" key="1">
    <citation type="submission" date="2019-06" db="EMBL/GenBank/DDBJ databases">
        <title>Draft genomes of female and male turbot (Scophthalmus maximus).</title>
        <authorList>
            <person name="Xu H."/>
            <person name="Xu X.-W."/>
            <person name="Shao C."/>
            <person name="Chen S."/>
        </authorList>
    </citation>
    <scope>NUCLEOTIDE SEQUENCE [LARGE SCALE GENOMIC DNA]</scope>
    <source>
        <strain evidence="2">Ysfricsl-2016a</strain>
        <tissue evidence="2">Blood</tissue>
    </source>
</reference>
<gene>
    <name evidence="2" type="ORF">F2P81_020748</name>
</gene>
<evidence type="ECO:0000313" key="3">
    <source>
        <dbReference type="Proteomes" id="UP000438429"/>
    </source>
</evidence>